<keyword evidence="10" id="KW-0539">Nucleus</keyword>
<dbReference type="InterPro" id="IPR013087">
    <property type="entry name" value="Znf_C2H2_type"/>
</dbReference>
<dbReference type="RefSeq" id="XP_013385631.1">
    <property type="nucleotide sequence ID" value="XM_013530177.1"/>
</dbReference>
<evidence type="ECO:0000256" key="11">
    <source>
        <dbReference type="PROSITE-ProRule" id="PRU00042"/>
    </source>
</evidence>
<keyword evidence="6" id="KW-0862">Zinc</keyword>
<feature type="domain" description="C2H2-type" evidence="13">
    <location>
        <begin position="609"/>
        <end position="627"/>
    </location>
</feature>
<feature type="domain" description="C2H2-type" evidence="13">
    <location>
        <begin position="864"/>
        <end position="892"/>
    </location>
</feature>
<dbReference type="GO" id="GO:0008270">
    <property type="term" value="F:zinc ion binding"/>
    <property type="evidence" value="ECO:0007669"/>
    <property type="project" value="UniProtKB-KW"/>
</dbReference>
<keyword evidence="5 11" id="KW-0863">Zinc-finger</keyword>
<evidence type="ECO:0000256" key="6">
    <source>
        <dbReference type="ARBA" id="ARBA00022833"/>
    </source>
</evidence>
<dbReference type="PANTHER" id="PTHR47222:SF5">
    <property type="entry name" value="LOW QUALITY PROTEIN: ZINC FINGER PROTEIN 532-LIKE"/>
    <property type="match status" value="1"/>
</dbReference>
<dbReference type="PANTHER" id="PTHR47222">
    <property type="entry name" value="ZINC FINGER PROTEIN 532-RELATED"/>
    <property type="match status" value="1"/>
</dbReference>
<dbReference type="InterPro" id="IPR045914">
    <property type="entry name" value="Zn532-like"/>
</dbReference>
<evidence type="ECO:0000256" key="1">
    <source>
        <dbReference type="ARBA" id="ARBA00003767"/>
    </source>
</evidence>
<feature type="compositionally biased region" description="Basic and acidic residues" evidence="12">
    <location>
        <begin position="34"/>
        <end position="51"/>
    </location>
</feature>
<dbReference type="RefSeq" id="XP_013385623.1">
    <property type="nucleotide sequence ID" value="XM_013530169.1"/>
</dbReference>
<evidence type="ECO:0000313" key="14">
    <source>
        <dbReference type="Proteomes" id="UP000085678"/>
    </source>
</evidence>
<dbReference type="Pfam" id="PF00096">
    <property type="entry name" value="zf-C2H2"/>
    <property type="match status" value="2"/>
</dbReference>
<dbReference type="GeneID" id="106155362"/>
<evidence type="ECO:0000256" key="9">
    <source>
        <dbReference type="ARBA" id="ARBA00023163"/>
    </source>
</evidence>
<evidence type="ECO:0000256" key="10">
    <source>
        <dbReference type="ARBA" id="ARBA00023242"/>
    </source>
</evidence>
<dbReference type="Pfam" id="PF16622">
    <property type="entry name" value="zf-C2H2_11"/>
    <property type="match status" value="2"/>
</dbReference>
<keyword evidence="8" id="KW-0238">DNA-binding</keyword>
<feature type="region of interest" description="Disordered" evidence="12">
    <location>
        <begin position="397"/>
        <end position="428"/>
    </location>
</feature>
<reference evidence="15 16" key="1">
    <citation type="submission" date="2025-04" db="UniProtKB">
        <authorList>
            <consortium name="RefSeq"/>
        </authorList>
    </citation>
    <scope>IDENTIFICATION</scope>
    <source>
        <tissue evidence="15 16">Gonads</tissue>
    </source>
</reference>
<sequence length="1372" mass="154294">MATSEKPPDFNDLLAAFDIQDLGGTPNGITDTKNTIEKIDDSPKRKMKEDTAGQPYEPNSSDKISPVVVPQNTEVVNETQKKIETDSINKQKEDLPNESYARNLSEKSQVRSGDTDNLENVENLSNDASIFQTDSFEKLIKDRVSVGTMITPDREVPSSIESTDHANVKQEKEDKNCNSYASSKQDSLCSAASTHSRPGSSNSSMMSDRFTPSENIMLSSPHSALSSPGAHVKTEPMEVEEMPSQKACDEIRASYNINASHPTYAQGNNAFSSSTKSSRKSNNVHRVTEVVDYNSTVKSIGAVTSERGTLPCEKNTAETTDIIPAASQPPHTPIREQQVSSTRKEEQVSSTRKEEMTSHDVNVNRTLNELKWLTQGKTHQKKVTQSNNQNQYTAGVRPQTTAGWRKRRAKVGHPGADMHPRMRSPSRPVVVKQTGFIPQGQLTSTNQPQQSQNGGAQPLYFNPSSNVVPSVLRMTRQLPVNTSTTVTTNHSHYHTQHMRSAQPSQFSNPAPAMMLIQRAPAPAVAQTAPLGPLLMPSSGDVIAIPVSKSAQTMANGISSAISIPTTQTIVKTVSVDTATNPLGPKNPIPCYVPQPPPEKFKMNIPPGGYKCLECGDAFNLESSLDYHNQRRSMIISFLCDACNKALIFYNKCALLGHVRSHAEKGVVVKTFKAVVTPLPKELMPQLNGTLNITVKNIEQKCNAKEVVQNSEKDTLNAPTEIAIKVAKNTEKFTTVTPKSPSSVNIKCSECNIRVSSKIALKNHFRSSAIQCAQRYECWVCQKCLPSNCSLVAHRRIHSRHKPFTCPECGIIFKSDWELFNQHLQEKCLHFSRITKYACTSCPASYDDIQYLRQHIMFTHGESYYKCQSCPMAFKSEASFNGHKQSTHLDDNSVTARVIYKCPRCDTVFHGQEQLNAHLTMHLKDSKQGVQFQFKCSKCNKIYDDKPSLAAHMKEQHQFKYSDLTCAFCYHDLFKDAKHLRLHVQTYHNVKTSTIKKSPISTPSTIRTPVSVHKTEEEEEGDDDDPTKVRCFVCNIWIRSQKHFGSHAKNHRKRGQFLCQRCNNVVYKSRDELVTHKRSCTGSILIELDEKNSMRHECSYCDEKFKQKEVLYKHLKQVHSMIQQFPCQLCSLTYKSNHSLKRHIQIIHEGKRKTFSCWLCQEKGVHTTFAKRTFLEKHLVQKHRVPKNEVDFSKLPNIDSGRQLEKSGIDEGGACMSDETSKRKADREVDQPIKHLKVQGDTTYTCAKCDFSSDSEEAFKAHIQEHRPDKSIQCPECGMCFVVVPSLRKHLFIVHKIRSVDKYLAEKKISEIELEQEEETSPTGKEAYKQTGDSFECTVCYRTFECEVTMRKHMRTHGVAFIRSKRLTTGDLP</sequence>
<dbReference type="PROSITE" id="PS50157">
    <property type="entry name" value="ZINC_FINGER_C2H2_2"/>
    <property type="match status" value="9"/>
</dbReference>
<feature type="domain" description="C2H2-type" evidence="13">
    <location>
        <begin position="1124"/>
        <end position="1152"/>
    </location>
</feature>
<gene>
    <name evidence="15 16" type="primary">LOC106155362</name>
</gene>
<feature type="region of interest" description="Disordered" evidence="12">
    <location>
        <begin position="150"/>
        <end position="213"/>
    </location>
</feature>
<dbReference type="InterPro" id="IPR057356">
    <property type="entry name" value="Znf-C2H2_ZNF592"/>
</dbReference>
<feature type="domain" description="C2H2-type" evidence="13">
    <location>
        <begin position="1334"/>
        <end position="1356"/>
    </location>
</feature>
<feature type="domain" description="C2H2-type" evidence="13">
    <location>
        <begin position="1271"/>
        <end position="1294"/>
    </location>
</feature>
<dbReference type="SUPFAM" id="SSF57667">
    <property type="entry name" value="beta-beta-alpha zinc fingers"/>
    <property type="match status" value="6"/>
</dbReference>
<keyword evidence="4" id="KW-0677">Repeat</keyword>
<comment type="function">
    <text evidence="1">May be involved in transcriptional regulation.</text>
</comment>
<dbReference type="InterPro" id="IPR041697">
    <property type="entry name" value="Znf-C2H2_11"/>
</dbReference>
<feature type="compositionally biased region" description="Basic and acidic residues" evidence="12">
    <location>
        <begin position="342"/>
        <end position="358"/>
    </location>
</feature>
<organism evidence="14 15">
    <name type="scientific">Lingula anatina</name>
    <name type="common">Brachiopod</name>
    <name type="synonym">Lingula unguis</name>
    <dbReference type="NCBI Taxonomy" id="7574"/>
    <lineage>
        <taxon>Eukaryota</taxon>
        <taxon>Metazoa</taxon>
        <taxon>Spiralia</taxon>
        <taxon>Lophotrochozoa</taxon>
        <taxon>Brachiopoda</taxon>
        <taxon>Linguliformea</taxon>
        <taxon>Lingulata</taxon>
        <taxon>Lingulida</taxon>
        <taxon>Linguloidea</taxon>
        <taxon>Lingulidae</taxon>
        <taxon>Lingula</taxon>
    </lineage>
</organism>
<protein>
    <submittedName>
        <fullName evidence="15 16">Zinc finger protein 532 isoform X2</fullName>
    </submittedName>
</protein>
<evidence type="ECO:0000313" key="16">
    <source>
        <dbReference type="RefSeq" id="XP_013385631.1"/>
    </source>
</evidence>
<evidence type="ECO:0000256" key="12">
    <source>
        <dbReference type="SAM" id="MobiDB-lite"/>
    </source>
</evidence>
<dbReference type="Proteomes" id="UP000085678">
    <property type="component" value="Unplaced"/>
</dbReference>
<evidence type="ECO:0000256" key="4">
    <source>
        <dbReference type="ARBA" id="ARBA00022737"/>
    </source>
</evidence>
<evidence type="ECO:0000256" key="7">
    <source>
        <dbReference type="ARBA" id="ARBA00023015"/>
    </source>
</evidence>
<evidence type="ECO:0000256" key="5">
    <source>
        <dbReference type="ARBA" id="ARBA00022771"/>
    </source>
</evidence>
<comment type="subcellular location">
    <subcellularLocation>
        <location evidence="2">Nucleus</location>
    </subcellularLocation>
</comment>
<dbReference type="GO" id="GO:0003677">
    <property type="term" value="F:DNA binding"/>
    <property type="evidence" value="ECO:0007669"/>
    <property type="project" value="UniProtKB-KW"/>
</dbReference>
<dbReference type="OrthoDB" id="7312725at2759"/>
<keyword evidence="14" id="KW-1185">Reference proteome</keyword>
<dbReference type="InterPro" id="IPR036236">
    <property type="entry name" value="Znf_C2H2_sf"/>
</dbReference>
<feature type="compositionally biased region" description="Polar residues" evidence="12">
    <location>
        <begin position="177"/>
        <end position="199"/>
    </location>
</feature>
<dbReference type="SMART" id="SM00355">
    <property type="entry name" value="ZnF_C2H2"/>
    <property type="match status" value="18"/>
</dbReference>
<evidence type="ECO:0000256" key="3">
    <source>
        <dbReference type="ARBA" id="ARBA00022723"/>
    </source>
</evidence>
<keyword evidence="9" id="KW-0804">Transcription</keyword>
<dbReference type="GO" id="GO:0005634">
    <property type="term" value="C:nucleus"/>
    <property type="evidence" value="ECO:0007669"/>
    <property type="project" value="UniProtKB-SubCell"/>
</dbReference>
<evidence type="ECO:0000256" key="8">
    <source>
        <dbReference type="ARBA" id="ARBA00023125"/>
    </source>
</evidence>
<keyword evidence="3" id="KW-0479">Metal-binding</keyword>
<keyword evidence="7" id="KW-0805">Transcription regulation</keyword>
<feature type="compositionally biased region" description="Basic and acidic residues" evidence="12">
    <location>
        <begin position="152"/>
        <end position="176"/>
    </location>
</feature>
<feature type="region of interest" description="Disordered" evidence="12">
    <location>
        <begin position="20"/>
        <end position="120"/>
    </location>
</feature>
<accession>A0A1S3HHP3</accession>
<feature type="domain" description="C2H2-type" evidence="13">
    <location>
        <begin position="933"/>
        <end position="961"/>
    </location>
</feature>
<feature type="compositionally biased region" description="Basic and acidic residues" evidence="12">
    <location>
        <begin position="79"/>
        <end position="95"/>
    </location>
</feature>
<feature type="region of interest" description="Disordered" evidence="12">
    <location>
        <begin position="323"/>
        <end position="358"/>
    </location>
</feature>
<dbReference type="Gene3D" id="3.30.160.60">
    <property type="entry name" value="Classic Zinc Finger"/>
    <property type="match status" value="8"/>
</dbReference>
<dbReference type="Pfam" id="PF25412">
    <property type="entry name" value="zf-C2H2_ZNF592"/>
    <property type="match status" value="1"/>
</dbReference>
<proteinExistence type="predicted"/>
<dbReference type="PROSITE" id="PS00028">
    <property type="entry name" value="ZINC_FINGER_C2H2_1"/>
    <property type="match status" value="9"/>
</dbReference>
<name>A0A1S3HHP3_LINAN</name>
<feature type="domain" description="C2H2-type" evidence="13">
    <location>
        <begin position="775"/>
        <end position="802"/>
    </location>
</feature>
<evidence type="ECO:0000259" key="13">
    <source>
        <dbReference type="PROSITE" id="PS50157"/>
    </source>
</evidence>
<evidence type="ECO:0000313" key="15">
    <source>
        <dbReference type="RefSeq" id="XP_013385623.1"/>
    </source>
</evidence>
<feature type="compositionally biased region" description="Polar residues" evidence="12">
    <location>
        <begin position="997"/>
        <end position="1007"/>
    </location>
</feature>
<feature type="region of interest" description="Disordered" evidence="12">
    <location>
        <begin position="997"/>
        <end position="1023"/>
    </location>
</feature>
<feature type="domain" description="C2H2-type" evidence="13">
    <location>
        <begin position="1095"/>
        <end position="1123"/>
    </location>
</feature>
<evidence type="ECO:0000256" key="2">
    <source>
        <dbReference type="ARBA" id="ARBA00004123"/>
    </source>
</evidence>
<feature type="domain" description="C2H2-type" evidence="13">
    <location>
        <begin position="899"/>
        <end position="926"/>
    </location>
</feature>